<dbReference type="InterPro" id="IPR050179">
    <property type="entry name" value="Trans_hexapeptide_repeat"/>
</dbReference>
<dbReference type="Proteomes" id="UP000569202">
    <property type="component" value="Unassembled WGS sequence"/>
</dbReference>
<dbReference type="PANTHER" id="PTHR43300">
    <property type="entry name" value="ACETYLTRANSFERASE"/>
    <property type="match status" value="1"/>
</dbReference>
<dbReference type="AlphaFoldDB" id="A0A7Y2RE76"/>
<proteinExistence type="inferred from homology"/>
<dbReference type="InterPro" id="IPR011004">
    <property type="entry name" value="Trimer_LpxA-like_sf"/>
</dbReference>
<name>A0A7Y2RE76_9GAMM</name>
<reference evidence="2 3" key="1">
    <citation type="submission" date="2020-04" db="EMBL/GenBank/DDBJ databases">
        <title>Acinetobacter Taxon 24.</title>
        <authorList>
            <person name="Nemec A."/>
            <person name="Radolfova-Krizova L."/>
            <person name="Higgins P.G."/>
            <person name="Spanelova P."/>
        </authorList>
    </citation>
    <scope>NUCLEOTIDE SEQUENCE [LARGE SCALE GENOMIC DNA]</scope>
    <source>
        <strain evidence="2 3">ANC 5380</strain>
    </source>
</reference>
<evidence type="ECO:0000313" key="3">
    <source>
        <dbReference type="Proteomes" id="UP000569202"/>
    </source>
</evidence>
<accession>A0A7Y2RE76</accession>
<dbReference type="SUPFAM" id="SSF51161">
    <property type="entry name" value="Trimeric LpxA-like enzymes"/>
    <property type="match status" value="1"/>
</dbReference>
<comment type="similarity">
    <text evidence="1">Belongs to the transferase hexapeptide repeat family.</text>
</comment>
<dbReference type="InterPro" id="IPR001451">
    <property type="entry name" value="Hexapep"/>
</dbReference>
<sequence length="218" mass="24544">MRVLDRIIWLLYSKIILSKKGIKAHFLSYCNKDTILEGNNVLGKGVHLNSCTIGKYTYIVNGSITKTKIGRYCSIGQNVIIGGLGAHPTEWISTHPIFFSTKMQAGKTFVDKDYFVEQKTVRVGNDVWIGANALILDGVSINDGAIVAAGAVVTKDVPPFAIVGGVPAKIIRYRFSKEIREKLIEIQWWNMEEKEIIKFKKMFLKDNFDLKDLELMSK</sequence>
<dbReference type="RefSeq" id="WP_171539970.1">
    <property type="nucleotide sequence ID" value="NZ_JABERL010000010.1"/>
</dbReference>
<comment type="caution">
    <text evidence="2">The sequence shown here is derived from an EMBL/GenBank/DDBJ whole genome shotgun (WGS) entry which is preliminary data.</text>
</comment>
<dbReference type="CDD" id="cd03349">
    <property type="entry name" value="LbH_XAT"/>
    <property type="match status" value="1"/>
</dbReference>
<organism evidence="2 3">
    <name type="scientific">Acinetobacter terrae</name>
    <dbReference type="NCBI Taxonomy" id="2731247"/>
    <lineage>
        <taxon>Bacteria</taxon>
        <taxon>Pseudomonadati</taxon>
        <taxon>Pseudomonadota</taxon>
        <taxon>Gammaproteobacteria</taxon>
        <taxon>Moraxellales</taxon>
        <taxon>Moraxellaceae</taxon>
        <taxon>Acinetobacter</taxon>
        <taxon>Acinetobacter Taxon 24</taxon>
    </lineage>
</organism>
<evidence type="ECO:0000313" key="2">
    <source>
        <dbReference type="EMBL" id="NNH76959.1"/>
    </source>
</evidence>
<dbReference type="PANTHER" id="PTHR43300:SF11">
    <property type="entry name" value="ACETYLTRANSFERASE RV3034C-RELATED"/>
    <property type="match status" value="1"/>
</dbReference>
<dbReference type="EMBL" id="JABERL010000010">
    <property type="protein sequence ID" value="NNH76959.1"/>
    <property type="molecule type" value="Genomic_DNA"/>
</dbReference>
<dbReference type="GO" id="GO:0016740">
    <property type="term" value="F:transferase activity"/>
    <property type="evidence" value="ECO:0007669"/>
    <property type="project" value="UniProtKB-KW"/>
</dbReference>
<dbReference type="Gene3D" id="2.160.10.10">
    <property type="entry name" value="Hexapeptide repeat proteins"/>
    <property type="match status" value="1"/>
</dbReference>
<keyword evidence="2" id="KW-0808">Transferase</keyword>
<dbReference type="Pfam" id="PF00132">
    <property type="entry name" value="Hexapep"/>
    <property type="match status" value="1"/>
</dbReference>
<gene>
    <name evidence="2" type="ORF">HLH17_04570</name>
</gene>
<protein>
    <submittedName>
        <fullName evidence="2">CatB-related O-acetyltransferase</fullName>
    </submittedName>
</protein>
<evidence type="ECO:0000256" key="1">
    <source>
        <dbReference type="ARBA" id="ARBA00007274"/>
    </source>
</evidence>